<dbReference type="AlphaFoldDB" id="A0AAV1TNS2"/>
<dbReference type="InterPro" id="IPR029021">
    <property type="entry name" value="Prot-tyrosine_phosphatase-like"/>
</dbReference>
<keyword evidence="4" id="KW-0904">Protein phosphatase</keyword>
<dbReference type="PROSITE" id="PS50054">
    <property type="entry name" value="TYR_PHOSPHATASE_DUAL"/>
    <property type="match status" value="1"/>
</dbReference>
<dbReference type="Proteomes" id="UP001162060">
    <property type="component" value="Unassembled WGS sequence"/>
</dbReference>
<dbReference type="InterPro" id="IPR016278">
    <property type="entry name" value="DUSP12"/>
</dbReference>
<dbReference type="Gene3D" id="3.90.190.10">
    <property type="entry name" value="Protein tyrosine phosphatase superfamily"/>
    <property type="match status" value="1"/>
</dbReference>
<evidence type="ECO:0000256" key="3">
    <source>
        <dbReference type="ARBA" id="ARBA00022801"/>
    </source>
</evidence>
<feature type="domain" description="Tyrosine specific protein phosphatases" evidence="7">
    <location>
        <begin position="87"/>
        <end position="146"/>
    </location>
</feature>
<feature type="domain" description="Tyrosine-protein phosphatase" evidence="6">
    <location>
        <begin position="24"/>
        <end position="167"/>
    </location>
</feature>
<comment type="caution">
    <text evidence="8">The sequence shown here is derived from an EMBL/GenBank/DDBJ whole genome shotgun (WGS) entry which is preliminary data.</text>
</comment>
<dbReference type="Pfam" id="PF00782">
    <property type="entry name" value="DSPc"/>
    <property type="match status" value="1"/>
</dbReference>
<dbReference type="PROSITE" id="PS00383">
    <property type="entry name" value="TYR_PHOSPHATASE_1"/>
    <property type="match status" value="1"/>
</dbReference>
<evidence type="ECO:0000256" key="2">
    <source>
        <dbReference type="ARBA" id="ARBA00013064"/>
    </source>
</evidence>
<dbReference type="SMART" id="SM00195">
    <property type="entry name" value="DSPc"/>
    <property type="match status" value="1"/>
</dbReference>
<feature type="active site" description="Phosphocysteine intermediate" evidence="5">
    <location>
        <position position="111"/>
    </location>
</feature>
<evidence type="ECO:0000313" key="9">
    <source>
        <dbReference type="Proteomes" id="UP001162060"/>
    </source>
</evidence>
<proteinExistence type="inferred from homology"/>
<dbReference type="InterPro" id="IPR016130">
    <property type="entry name" value="Tyr_Pase_AS"/>
</dbReference>
<evidence type="ECO:0000256" key="4">
    <source>
        <dbReference type="ARBA" id="ARBA00022912"/>
    </source>
</evidence>
<dbReference type="EC" id="3.1.3.48" evidence="2"/>
<evidence type="ECO:0000256" key="1">
    <source>
        <dbReference type="ARBA" id="ARBA00008601"/>
    </source>
</evidence>
<evidence type="ECO:0000259" key="6">
    <source>
        <dbReference type="PROSITE" id="PS50054"/>
    </source>
</evidence>
<protein>
    <recommendedName>
        <fullName evidence="2">protein-tyrosine-phosphatase</fullName>
        <ecNumber evidence="2">3.1.3.48</ecNumber>
    </recommendedName>
</protein>
<reference evidence="8" key="1">
    <citation type="submission" date="2024-01" db="EMBL/GenBank/DDBJ databases">
        <authorList>
            <person name="Webb A."/>
        </authorList>
    </citation>
    <scope>NUCLEOTIDE SEQUENCE</scope>
    <source>
        <strain evidence="8">Pm1</strain>
    </source>
</reference>
<dbReference type="CDD" id="cd14498">
    <property type="entry name" value="DSP"/>
    <property type="match status" value="1"/>
</dbReference>
<comment type="similarity">
    <text evidence="1">Belongs to the protein-tyrosine phosphatase family. Non-receptor class dual specificity subfamily.</text>
</comment>
<keyword evidence="3" id="KW-0378">Hydrolase</keyword>
<sequence length="311" mass="34346">MVPNSPLVDLLVQRQHHHVALEGVPTAARIGDLPLFLGEARAAQDVAFLNANNIQAIIALGTGDLTVKPCDVLLIDILDMEDEPLLPHFDECIQFLNRFLTRQAAAVLVHCVYGQSRSATICVAYVMATQEKTLLEAYDIVQRARPCISINTGFLRQLDLFERMQKDPNWMGRTPAHAELRTRMAQQQRGKTGAAHIVGTVQLARSSSSVCCRKCTYVLCTTSNQLLHLSPGESSGGGRCAGLFIEPMTWMTKDPVFIRNSVGKLLCPSCNAKLGLWNWMGVKCNCKRFVTPAFQLVPSRIQQRVCVASAR</sequence>
<dbReference type="PANTHER" id="PTHR45848">
    <property type="entry name" value="DUAL SPECIFICITY PROTEIN PHOSPHATASE 12 FAMILY MEMBER"/>
    <property type="match status" value="1"/>
</dbReference>
<dbReference type="GO" id="GO:0004725">
    <property type="term" value="F:protein tyrosine phosphatase activity"/>
    <property type="evidence" value="ECO:0007669"/>
    <property type="project" value="UniProtKB-EC"/>
</dbReference>
<dbReference type="PANTHER" id="PTHR45848:SF4">
    <property type="entry name" value="DUAL SPECIFICITY PROTEIN PHOSPHATASE 12"/>
    <property type="match status" value="1"/>
</dbReference>
<gene>
    <name evidence="8" type="ORF">PM001_LOCUS8103</name>
</gene>
<dbReference type="PROSITE" id="PS50056">
    <property type="entry name" value="TYR_PHOSPHATASE_2"/>
    <property type="match status" value="1"/>
</dbReference>
<evidence type="ECO:0000256" key="5">
    <source>
        <dbReference type="PIRSR" id="PIRSR000941-50"/>
    </source>
</evidence>
<dbReference type="InterPro" id="IPR000387">
    <property type="entry name" value="Tyr_Pase_dom"/>
</dbReference>
<organism evidence="8 9">
    <name type="scientific">Peronospora matthiolae</name>
    <dbReference type="NCBI Taxonomy" id="2874970"/>
    <lineage>
        <taxon>Eukaryota</taxon>
        <taxon>Sar</taxon>
        <taxon>Stramenopiles</taxon>
        <taxon>Oomycota</taxon>
        <taxon>Peronosporomycetes</taxon>
        <taxon>Peronosporales</taxon>
        <taxon>Peronosporaceae</taxon>
        <taxon>Peronospora</taxon>
    </lineage>
</organism>
<evidence type="ECO:0000259" key="7">
    <source>
        <dbReference type="PROSITE" id="PS50056"/>
    </source>
</evidence>
<dbReference type="EMBL" id="CAKLBY020000066">
    <property type="protein sequence ID" value="CAK7922932.1"/>
    <property type="molecule type" value="Genomic_DNA"/>
</dbReference>
<evidence type="ECO:0000313" key="8">
    <source>
        <dbReference type="EMBL" id="CAK7922932.1"/>
    </source>
</evidence>
<name>A0AAV1TNS2_9STRA</name>
<dbReference type="PIRSF" id="PIRSF000941">
    <property type="entry name" value="DUSP12"/>
    <property type="match status" value="1"/>
</dbReference>
<accession>A0AAV1TNS2</accession>
<dbReference type="SUPFAM" id="SSF52799">
    <property type="entry name" value="(Phosphotyrosine protein) phosphatases II"/>
    <property type="match status" value="1"/>
</dbReference>
<dbReference type="GO" id="GO:0008138">
    <property type="term" value="F:protein tyrosine/serine/threonine phosphatase activity"/>
    <property type="evidence" value="ECO:0007669"/>
    <property type="project" value="InterPro"/>
</dbReference>
<dbReference type="InterPro" id="IPR020422">
    <property type="entry name" value="TYR_PHOSPHATASE_DUAL_dom"/>
</dbReference>
<dbReference type="InterPro" id="IPR000340">
    <property type="entry name" value="Dual-sp_phosphatase_cat-dom"/>
</dbReference>